<gene>
    <name evidence="1" type="ORF">B0T21DRAFT_268364</name>
</gene>
<dbReference type="Gene3D" id="1.20.910.10">
    <property type="entry name" value="Heme oxygenase-like"/>
    <property type="match status" value="1"/>
</dbReference>
<dbReference type="InterPro" id="IPR016084">
    <property type="entry name" value="Haem_Oase-like_multi-hlx"/>
</dbReference>
<sequence length="640" mass="71203">DTLLFYKNLYHRLHHLEDYPNAASEARCLLISLLSEALLERRSGASVPDSTDEPSTLASIIDIQQRKTSLEWEDYVQKRRMGGPRQMLRNRTAAVEWLKQMAPLKYVDGAWLGHINRITTPFLFSSVVKIAWQVLSEEYGDGDENKHHAHIYHKLMQDLAPNLPSPDELAFTEPGQGMDDPSVWRAAVGQLVISLFPHDFLPEILGYNVHFESIKLETLIVAWELRELGIDPYYFNLHVSIDNAHSGHTAMALHAAQQYLEVVGSNFGADRKRQACRRLYAGFALSEYLEQPIHNAPTTDKLMHVEERTSAWKRDVGAEERVADILYVKAARSSKIHCASRIRLGGRALSEWLDPSFLAASKERATELVRHLAAADSWVRRGNSGESRFVRELLWGGRMFGAFTSTEVAAVRAWIDSMNEEDTGADSTNSSGRGVQDLWRRQQGDHFELGCPRTSTLGVAAGDTVCLPTLFPLWFTHPCLLQPLISVPFRAKSPARAAVLRLMRAQAGFSTQEITVAGMDDALRGNTVGVVELGIEMVAAALAAEPNPAWKGLPRSPAEVLERWPSETAAIMLSLTTSPNRNAGSLIGLYWAFVDLHDVMCSSAAHHGLLSQASCNLLSAITKRERVCLVECIDHLKEDG</sequence>
<feature type="non-terminal residue" evidence="1">
    <location>
        <position position="1"/>
    </location>
</feature>
<dbReference type="SMART" id="SM01236">
    <property type="entry name" value="Haem_oxygenase_2"/>
    <property type="match status" value="1"/>
</dbReference>
<dbReference type="EMBL" id="JAUKTV010000028">
    <property type="protein sequence ID" value="KAK0701439.1"/>
    <property type="molecule type" value="Genomic_DNA"/>
</dbReference>
<comment type="caution">
    <text evidence="1">The sequence shown here is derived from an EMBL/GenBank/DDBJ whole genome shotgun (WGS) entry which is preliminary data.</text>
</comment>
<organism evidence="1 2">
    <name type="scientific">Apiosordaria backusii</name>
    <dbReference type="NCBI Taxonomy" id="314023"/>
    <lineage>
        <taxon>Eukaryota</taxon>
        <taxon>Fungi</taxon>
        <taxon>Dikarya</taxon>
        <taxon>Ascomycota</taxon>
        <taxon>Pezizomycotina</taxon>
        <taxon>Sordariomycetes</taxon>
        <taxon>Sordariomycetidae</taxon>
        <taxon>Sordariales</taxon>
        <taxon>Lasiosphaeriaceae</taxon>
        <taxon>Apiosordaria</taxon>
    </lineage>
</organism>
<accession>A0AA39ZQ02</accession>
<keyword evidence="2" id="KW-1185">Reference proteome</keyword>
<proteinExistence type="predicted"/>
<evidence type="ECO:0000313" key="2">
    <source>
        <dbReference type="Proteomes" id="UP001172159"/>
    </source>
</evidence>
<dbReference type="Pfam" id="PF14518">
    <property type="entry name" value="Haem_oxygenas_2"/>
    <property type="match status" value="1"/>
</dbReference>
<reference evidence="1" key="1">
    <citation type="submission" date="2023-06" db="EMBL/GenBank/DDBJ databases">
        <title>Genome-scale phylogeny and comparative genomics of the fungal order Sordariales.</title>
        <authorList>
            <consortium name="Lawrence Berkeley National Laboratory"/>
            <person name="Hensen N."/>
            <person name="Bonometti L."/>
            <person name="Westerberg I."/>
            <person name="Brannstrom I.O."/>
            <person name="Guillou S."/>
            <person name="Cros-Aarteil S."/>
            <person name="Calhoun S."/>
            <person name="Haridas S."/>
            <person name="Kuo A."/>
            <person name="Mondo S."/>
            <person name="Pangilinan J."/>
            <person name="Riley R."/>
            <person name="Labutti K."/>
            <person name="Andreopoulos B."/>
            <person name="Lipzen A."/>
            <person name="Chen C."/>
            <person name="Yanf M."/>
            <person name="Daum C."/>
            <person name="Ng V."/>
            <person name="Clum A."/>
            <person name="Steindorff A."/>
            <person name="Ohm R."/>
            <person name="Martin F."/>
            <person name="Silar P."/>
            <person name="Natvig D."/>
            <person name="Lalanne C."/>
            <person name="Gautier V."/>
            <person name="Ament-Velasquez S.L."/>
            <person name="Kruys A."/>
            <person name="Hutchinson M.I."/>
            <person name="Powell A.J."/>
            <person name="Barry K."/>
            <person name="Miller A.N."/>
            <person name="Grigoriev I.V."/>
            <person name="Debuchy R."/>
            <person name="Gladieux P."/>
            <person name="Thoren M.H."/>
            <person name="Johannesson H."/>
        </authorList>
    </citation>
    <scope>NUCLEOTIDE SEQUENCE</scope>
    <source>
        <strain evidence="1">CBS 540.89</strain>
    </source>
</reference>
<feature type="non-terminal residue" evidence="1">
    <location>
        <position position="640"/>
    </location>
</feature>
<protein>
    <submittedName>
        <fullName evidence="1">Uncharacterized protein</fullName>
    </submittedName>
</protein>
<dbReference type="AlphaFoldDB" id="A0AA39ZQ02"/>
<name>A0AA39ZQ02_9PEZI</name>
<dbReference type="Proteomes" id="UP001172159">
    <property type="component" value="Unassembled WGS sequence"/>
</dbReference>
<evidence type="ECO:0000313" key="1">
    <source>
        <dbReference type="EMBL" id="KAK0701439.1"/>
    </source>
</evidence>